<sequence length="119" mass="12583">MKSIILFIISLLISGAAGVPVFNDIPSLRFAALGLELYTISPVAGFVIVNASVREVRLTRGGKNPAGLSGFACISNAAEVSGLLVFIPTCASVYIMLLNNSIKKILASIFLIFSYQSIC</sequence>
<feature type="transmembrane region" description="Helical" evidence="1">
    <location>
        <begin position="93"/>
        <end position="113"/>
    </location>
</feature>
<evidence type="ECO:0000313" key="3">
    <source>
        <dbReference type="Proteomes" id="UP000321150"/>
    </source>
</evidence>
<feature type="transmembrane region" description="Helical" evidence="1">
    <location>
        <begin position="65"/>
        <end position="87"/>
    </location>
</feature>
<organism evidence="2 3">
    <name type="scientific">Chryseobacterium lathyri</name>
    <dbReference type="NCBI Taxonomy" id="395933"/>
    <lineage>
        <taxon>Bacteria</taxon>
        <taxon>Pseudomonadati</taxon>
        <taxon>Bacteroidota</taxon>
        <taxon>Flavobacteriia</taxon>
        <taxon>Flavobacteriales</taxon>
        <taxon>Weeksellaceae</taxon>
        <taxon>Chryseobacterium group</taxon>
        <taxon>Chryseobacterium</taxon>
    </lineage>
</organism>
<evidence type="ECO:0000313" key="2">
    <source>
        <dbReference type="EMBL" id="GEN71491.1"/>
    </source>
</evidence>
<keyword evidence="1" id="KW-0472">Membrane</keyword>
<evidence type="ECO:0000256" key="1">
    <source>
        <dbReference type="SAM" id="Phobius"/>
    </source>
</evidence>
<dbReference type="Proteomes" id="UP000321150">
    <property type="component" value="Unassembled WGS sequence"/>
</dbReference>
<gene>
    <name evidence="2" type="ORF">CLA01_15630</name>
</gene>
<name>A0A511Y8G8_9FLAO</name>
<dbReference type="AlphaFoldDB" id="A0A511Y8G8"/>
<comment type="caution">
    <text evidence="2">The sequence shown here is derived from an EMBL/GenBank/DDBJ whole genome shotgun (WGS) entry which is preliminary data.</text>
</comment>
<accession>A0A511Y8G8</accession>
<feature type="transmembrane region" description="Helical" evidence="1">
    <location>
        <begin position="28"/>
        <end position="53"/>
    </location>
</feature>
<dbReference type="EMBL" id="BJYI01000005">
    <property type="protein sequence ID" value="GEN71491.1"/>
    <property type="molecule type" value="Genomic_DNA"/>
</dbReference>
<keyword evidence="1" id="KW-1133">Transmembrane helix</keyword>
<proteinExistence type="predicted"/>
<reference evidence="2 3" key="1">
    <citation type="submission" date="2019-07" db="EMBL/GenBank/DDBJ databases">
        <title>Whole genome shotgun sequence of Chryseobacterium lathyri NBRC 105250.</title>
        <authorList>
            <person name="Hosoyama A."/>
            <person name="Uohara A."/>
            <person name="Ohji S."/>
            <person name="Ichikawa N."/>
        </authorList>
    </citation>
    <scope>NUCLEOTIDE SEQUENCE [LARGE SCALE GENOMIC DNA]</scope>
    <source>
        <strain evidence="2 3">NBRC 105250</strain>
    </source>
</reference>
<keyword evidence="1" id="KW-0812">Transmembrane</keyword>
<protein>
    <submittedName>
        <fullName evidence="2">Uncharacterized protein</fullName>
    </submittedName>
</protein>